<protein>
    <submittedName>
        <fullName evidence="1">Uncharacterized protein</fullName>
    </submittedName>
</protein>
<name>A0A0A9CFT3_ARUDO</name>
<evidence type="ECO:0000313" key="1">
    <source>
        <dbReference type="EMBL" id="JAD73328.1"/>
    </source>
</evidence>
<organism evidence="1">
    <name type="scientific">Arundo donax</name>
    <name type="common">Giant reed</name>
    <name type="synonym">Donax arundinaceus</name>
    <dbReference type="NCBI Taxonomy" id="35708"/>
    <lineage>
        <taxon>Eukaryota</taxon>
        <taxon>Viridiplantae</taxon>
        <taxon>Streptophyta</taxon>
        <taxon>Embryophyta</taxon>
        <taxon>Tracheophyta</taxon>
        <taxon>Spermatophyta</taxon>
        <taxon>Magnoliopsida</taxon>
        <taxon>Liliopsida</taxon>
        <taxon>Poales</taxon>
        <taxon>Poaceae</taxon>
        <taxon>PACMAD clade</taxon>
        <taxon>Arundinoideae</taxon>
        <taxon>Arundineae</taxon>
        <taxon>Arundo</taxon>
    </lineage>
</organism>
<dbReference type="AlphaFoldDB" id="A0A0A9CFT3"/>
<proteinExistence type="predicted"/>
<reference evidence="1" key="1">
    <citation type="submission" date="2014-09" db="EMBL/GenBank/DDBJ databases">
        <authorList>
            <person name="Magalhaes I.L.F."/>
            <person name="Oliveira U."/>
            <person name="Santos F.R."/>
            <person name="Vidigal T.H.D.A."/>
            <person name="Brescovit A.D."/>
            <person name="Santos A.J."/>
        </authorList>
    </citation>
    <scope>NUCLEOTIDE SEQUENCE</scope>
    <source>
        <tissue evidence="1">Shoot tissue taken approximately 20 cm above the soil surface</tissue>
    </source>
</reference>
<dbReference type="EMBL" id="GBRH01224567">
    <property type="protein sequence ID" value="JAD73328.1"/>
    <property type="molecule type" value="Transcribed_RNA"/>
</dbReference>
<sequence length="37" mass="4316">MLVCNPCSHIGSSNICSRWFYNELNKPLLIKYVHSTF</sequence>
<accession>A0A0A9CFT3</accession>
<reference evidence="1" key="2">
    <citation type="journal article" date="2015" name="Data Brief">
        <title>Shoot transcriptome of the giant reed, Arundo donax.</title>
        <authorList>
            <person name="Barrero R.A."/>
            <person name="Guerrero F.D."/>
            <person name="Moolhuijzen P."/>
            <person name="Goolsby J.A."/>
            <person name="Tidwell J."/>
            <person name="Bellgard S.E."/>
            <person name="Bellgard M.I."/>
        </authorList>
    </citation>
    <scope>NUCLEOTIDE SEQUENCE</scope>
    <source>
        <tissue evidence="1">Shoot tissue taken approximately 20 cm above the soil surface</tissue>
    </source>
</reference>